<comment type="caution">
    <text evidence="2">The sequence shown here is derived from an EMBL/GenBank/DDBJ whole genome shotgun (WGS) entry which is preliminary data.</text>
</comment>
<gene>
    <name evidence="2" type="ORF">Nepgr_006581</name>
</gene>
<accession>A0AAD3XHR0</accession>
<reference evidence="2" key="1">
    <citation type="submission" date="2023-05" db="EMBL/GenBank/DDBJ databases">
        <title>Nepenthes gracilis genome sequencing.</title>
        <authorList>
            <person name="Fukushima K."/>
        </authorList>
    </citation>
    <scope>NUCLEOTIDE SEQUENCE</scope>
    <source>
        <strain evidence="2">SING2019-196</strain>
    </source>
</reference>
<organism evidence="2 3">
    <name type="scientific">Nepenthes gracilis</name>
    <name type="common">Slender pitcher plant</name>
    <dbReference type="NCBI Taxonomy" id="150966"/>
    <lineage>
        <taxon>Eukaryota</taxon>
        <taxon>Viridiplantae</taxon>
        <taxon>Streptophyta</taxon>
        <taxon>Embryophyta</taxon>
        <taxon>Tracheophyta</taxon>
        <taxon>Spermatophyta</taxon>
        <taxon>Magnoliopsida</taxon>
        <taxon>eudicotyledons</taxon>
        <taxon>Gunneridae</taxon>
        <taxon>Pentapetalae</taxon>
        <taxon>Caryophyllales</taxon>
        <taxon>Nepenthaceae</taxon>
        <taxon>Nepenthes</taxon>
    </lineage>
</organism>
<dbReference type="EMBL" id="BSYO01000005">
    <property type="protein sequence ID" value="GMH04741.1"/>
    <property type="molecule type" value="Genomic_DNA"/>
</dbReference>
<proteinExistence type="predicted"/>
<sequence length="460" mass="50382">MAFGNSVLFKREGKRRRQDDVVLESYQFDGVLVVGENVPVKACHLEAVCSAQLADAHQLLPSNQNIPNRTSLSSGELRVSPPSPDVGEASICRSPAVSRNSATRDLASSDKLEINLTVAKSLDLISSEDIDQQLLNPPSAISNSSLLSLAGINAVSGNLALPARTVERLQDAADGSGSFAACMMHGLQTNGVVVPSSSDLALHFVDQSSCPSMGKLKRNLEVIRKQLNASRACDIEDYSISLAELVVLLYYWVDEGVFGSFALASCHMQQLPDWQLGPDATLLDCPLPSLVQIAGLGEDWFGNLAWLVSWWRCAFSWSRYGNVSIGQTGSFSHKIMFSCFHAWFAGMGPFARMGLWQLTHLLVYTVVGVLVCPVGMPDLANSDDFALIGISVPSLSRSRLGHLDSRWLSDRYATLPQMPQWHVGPSVAFCRISFWPITPAHCQVGFFSDWIWTRLFCWLD</sequence>
<dbReference type="AlphaFoldDB" id="A0AAD3XHR0"/>
<evidence type="ECO:0000313" key="3">
    <source>
        <dbReference type="Proteomes" id="UP001279734"/>
    </source>
</evidence>
<evidence type="ECO:0000313" key="2">
    <source>
        <dbReference type="EMBL" id="GMH04741.1"/>
    </source>
</evidence>
<name>A0AAD3XHR0_NEPGR</name>
<feature type="region of interest" description="Disordered" evidence="1">
    <location>
        <begin position="62"/>
        <end position="90"/>
    </location>
</feature>
<keyword evidence="3" id="KW-1185">Reference proteome</keyword>
<protein>
    <submittedName>
        <fullName evidence="2">Uncharacterized protein</fullName>
    </submittedName>
</protein>
<dbReference type="Proteomes" id="UP001279734">
    <property type="component" value="Unassembled WGS sequence"/>
</dbReference>
<evidence type="ECO:0000256" key="1">
    <source>
        <dbReference type="SAM" id="MobiDB-lite"/>
    </source>
</evidence>
<feature type="compositionally biased region" description="Polar residues" evidence="1">
    <location>
        <begin position="62"/>
        <end position="74"/>
    </location>
</feature>